<dbReference type="SUPFAM" id="SSF53098">
    <property type="entry name" value="Ribonuclease H-like"/>
    <property type="match status" value="1"/>
</dbReference>
<dbReference type="Pfam" id="PF14291">
    <property type="entry name" value="DUF4371"/>
    <property type="match status" value="1"/>
</dbReference>
<protein>
    <submittedName>
        <fullName evidence="3">Zinc finger MYM-type protein 1-like</fullName>
    </submittedName>
</protein>
<keyword evidence="2" id="KW-1185">Reference proteome</keyword>
<evidence type="ECO:0000259" key="1">
    <source>
        <dbReference type="SMART" id="SM00597"/>
    </source>
</evidence>
<dbReference type="SMART" id="SM00597">
    <property type="entry name" value="ZnF_TTF"/>
    <property type="match status" value="1"/>
</dbReference>
<dbReference type="GeneID" id="104705182"/>
<gene>
    <name evidence="3" type="primary">LOC104705182</name>
</gene>
<dbReference type="PANTHER" id="PTHR45749:SF35">
    <property type="entry name" value="AC-LIKE TRANSPOSASE-RELATED"/>
    <property type="match status" value="1"/>
</dbReference>
<name>A0ABM0T1F5_CAMSA</name>
<dbReference type="Proteomes" id="UP000694864">
    <property type="component" value="Chromosome 7"/>
</dbReference>
<reference evidence="3" key="2">
    <citation type="submission" date="2025-08" db="UniProtKB">
        <authorList>
            <consortium name="RefSeq"/>
        </authorList>
    </citation>
    <scope>IDENTIFICATION</scope>
    <source>
        <tissue evidence="3">Leaf</tissue>
    </source>
</reference>
<reference evidence="2" key="1">
    <citation type="journal article" date="2014" name="Nat. Commun.">
        <title>The emerging biofuel crop Camelina sativa retains a highly undifferentiated hexaploid genome structure.</title>
        <authorList>
            <person name="Kagale S."/>
            <person name="Koh C."/>
            <person name="Nixon J."/>
            <person name="Bollina V."/>
            <person name="Clarke W.E."/>
            <person name="Tuteja R."/>
            <person name="Spillane C."/>
            <person name="Robinson S.J."/>
            <person name="Links M.G."/>
            <person name="Clarke C."/>
            <person name="Higgins E.E."/>
            <person name="Huebert T."/>
            <person name="Sharpe A.G."/>
            <person name="Parkin I.A."/>
        </authorList>
    </citation>
    <scope>NUCLEOTIDE SEQUENCE [LARGE SCALE GENOMIC DNA]</scope>
    <source>
        <strain evidence="2">cv. DH55</strain>
    </source>
</reference>
<accession>A0ABM0T1F5</accession>
<feature type="domain" description="TTF-type" evidence="1">
    <location>
        <begin position="35"/>
        <end position="119"/>
    </location>
</feature>
<evidence type="ECO:0000313" key="3">
    <source>
        <dbReference type="RefSeq" id="XP_010419458.1"/>
    </source>
</evidence>
<dbReference type="InterPro" id="IPR025398">
    <property type="entry name" value="DUF4371"/>
</dbReference>
<proteinExistence type="predicted"/>
<dbReference type="InterPro" id="IPR012337">
    <property type="entry name" value="RNaseH-like_sf"/>
</dbReference>
<organism evidence="2 3">
    <name type="scientific">Camelina sativa</name>
    <name type="common">False flax</name>
    <name type="synonym">Myagrum sativum</name>
    <dbReference type="NCBI Taxonomy" id="90675"/>
    <lineage>
        <taxon>Eukaryota</taxon>
        <taxon>Viridiplantae</taxon>
        <taxon>Streptophyta</taxon>
        <taxon>Embryophyta</taxon>
        <taxon>Tracheophyta</taxon>
        <taxon>Spermatophyta</taxon>
        <taxon>Magnoliopsida</taxon>
        <taxon>eudicotyledons</taxon>
        <taxon>Gunneridae</taxon>
        <taxon>Pentapetalae</taxon>
        <taxon>rosids</taxon>
        <taxon>malvids</taxon>
        <taxon>Brassicales</taxon>
        <taxon>Brassicaceae</taxon>
        <taxon>Camelineae</taxon>
        <taxon>Camelina</taxon>
    </lineage>
</organism>
<sequence length="407" mass="47424">MNGEILWSYKVQQKDWQVITYSPKIVLKRHFSHVYYSRKMSEGQKQDRRWLVYSKSVNKIFYFCCKFFNRNDKSQLASTGFSDWKNILKRLREHESSRDHIVCMKQWVELELRLQKNQTIDKHAQDVINKERIHWRHVLLRILAVVKTLAKQNLAFRGSNDKIGEEDCGNFLSFIEMIADFDPVIIEHLRRYKEDESQCHFLSNRIQNELIALLANEIKGMIIKKIQGAKYFSVILDCTPDISHHEQMTVVIRCVDVTTTSAKVEEFFLTFLKVDDTSGEGLFRELQEVLAAFDLKIDDVRGQGYDNGSNMKGKHKGVQKRFLEVNPRAFYTPCSCHSLNLALCDMATTSSTKAISFFGIIQRTYCLFSLSNKLWKIFEDHVGGLTLKALSNTRWESHIESVKAVKL</sequence>
<evidence type="ECO:0000313" key="2">
    <source>
        <dbReference type="Proteomes" id="UP000694864"/>
    </source>
</evidence>
<dbReference type="InterPro" id="IPR006580">
    <property type="entry name" value="Znf_TTF"/>
</dbReference>
<dbReference type="RefSeq" id="XP_010419458.1">
    <property type="nucleotide sequence ID" value="XM_010421156.2"/>
</dbReference>
<dbReference type="PANTHER" id="PTHR45749">
    <property type="match status" value="1"/>
</dbReference>